<accession>G4TT79</accession>
<dbReference type="InterPro" id="IPR002889">
    <property type="entry name" value="WSC_carb-bd"/>
</dbReference>
<dbReference type="Pfam" id="PF07250">
    <property type="entry name" value="Glyoxal_oxid_N"/>
    <property type="match status" value="1"/>
</dbReference>
<evidence type="ECO:0000259" key="4">
    <source>
        <dbReference type="PROSITE" id="PS51212"/>
    </source>
</evidence>
<keyword evidence="1 3" id="KW-0732">Signal</keyword>
<feature type="domain" description="WSC" evidence="4">
    <location>
        <begin position="808"/>
        <end position="902"/>
    </location>
</feature>
<feature type="domain" description="WSC" evidence="4">
    <location>
        <begin position="155"/>
        <end position="246"/>
    </location>
</feature>
<reference evidence="5 6" key="1">
    <citation type="journal article" date="2011" name="PLoS Pathog.">
        <title>Endophytic Life Strategies Decoded by Genome and Transcriptome Analyses of the Mutualistic Root Symbiont Piriformospora indica.</title>
        <authorList>
            <person name="Zuccaro A."/>
            <person name="Lahrmann U."/>
            <person name="Guldener U."/>
            <person name="Langen G."/>
            <person name="Pfiffi S."/>
            <person name="Biedenkopf D."/>
            <person name="Wong P."/>
            <person name="Samans B."/>
            <person name="Grimm C."/>
            <person name="Basiewicz M."/>
            <person name="Murat C."/>
            <person name="Martin F."/>
            <person name="Kogel K.H."/>
        </authorList>
    </citation>
    <scope>NUCLEOTIDE SEQUENCE [LARGE SCALE GENOMIC DNA]</scope>
    <source>
        <strain evidence="5 6">DSM 11827</strain>
    </source>
</reference>
<dbReference type="InterPro" id="IPR014756">
    <property type="entry name" value="Ig_E-set"/>
</dbReference>
<feature type="compositionally biased region" description="Low complexity" evidence="2">
    <location>
        <begin position="254"/>
        <end position="290"/>
    </location>
</feature>
<dbReference type="HOGENOM" id="CLU_003527_0_0_1"/>
<feature type="domain" description="WSC" evidence="4">
    <location>
        <begin position="688"/>
        <end position="779"/>
    </location>
</feature>
<feature type="chain" id="PRO_5003468866" evidence="3">
    <location>
        <begin position="20"/>
        <end position="1543"/>
    </location>
</feature>
<sequence length="1543" mass="161299">MKLVLATSGLLLTVLSTNALIFELPSHSLKRSAHRRGLTHKAKRAPTLPATWSYYGCVTDGAQRTLGAAGFESDTMTVEACVDFCDQRNYRYAGLEYSKECFCDNTFQNGATTAAASDCNMICSGDGTEVCGGGYRLSTYASSKGPPGPLLSYNDYGYQGCYTDSAAMRSLPVPMGYAGSLTPEKCIDACSSEGYVFAGLEYAAECYCGNVNGGALADASGCNMPCAGDGSHICGGGNRLTLYQAGTPPVSLPTTSSTSTQVQTSTSTSTSTVVSTSSSATTSSTGVSSSAGPGWNYLACYTDSVAQRTLNIPMGVPDLTIEKCQDACKAANYVFAGVEYGAECYCSNTILATATAAVPGACSMPCAGDAAEICGGGNAINIYQYGGTSTPPPPGPSVLPSYSGWSAQGCYIDSVADRSLPVPLAVPGGPAAMTVQLCLDAAYAAGYTYAGIEYASECWVGNTITVAQATDDRCNMLCNGNQMQICGGPNGLTLYHYDGVQSTVSSTSTEEPTSTSSTVVSTSTSSSTEESTSTSTSSSTESSSSSTETTETSTSTSTESTSTSTDSTSTSTSTESTSTSTSSSTEEPTSTSTSTESTSTSTSTDSTSTSTSSSTEESTSTSTSAESTSTSTESTSTSTESTSSSTSTDSTSTSTSSSTEESTSTSTSTSTTVSATPTGPSFLQTYGNWQSQGCWSDNAAARSLPYAANLNGITTPQRCMDACYNAGYSYAGLEYAAECYCGNAVGGALADDSGCNMLCQSDSLHYCGGPDRLNLYKYNGVVPPPTNPPPGGGGGGGVPPLTTGLPGTWTYNGCWVDNAYGRIFGFVQPASQSNSALSCIAQCSAAGYSIAGTQYSQECWCGNHMQNAAVKAASDADCNMACAGDPDHACGGPNRLTVYAATPTFPVYPVPTIKTTGLPGSYEYHGCFAEAPGGLRLFEHIIESQTATTVEGCLNLCSSYGYPAASLEFGTQCFCGDVEQITTAQAPDADCNIPCSGSPTDYCGGVGKLNIYTWNMTPNPLFVWNTPANTGRYEFLIGGVVIPLIATLGLNNKVTFLEKYGTGAPNSTGAYELDLSITNDFAHAWREMHVSSDVFCAANIVLPDRKGRVISVGGWSLDSTKGVRLYTPSGSPGVNGTTDWIEEFDLIHLQDQRWYPSALVMANGSILVIGGEEGSNGKPRPTLEILPKPEGGPTLLTMDWLLRTDPNNLYPFVYVLPTGGIFVIYYNEGRILDEVTFATTKTFPIAPGAVSVQGGGRTYPMEGSSVALPQYPPYTAPLEILTCGGSAFGLALDNCVSIEPEGAGEWVIERMPGGKRVMPIMAPLPDGTYLIMGGAKNGVAGFGLANTPNLQAILYDPSKPRNQRFSILGQTIVARLYHSEATLLPDGRVLVSGSDPEDNLNPQEYRMEVYVPPYLTDGRIPPTYTIVERDWEYSGTYQITVNLPQGPISNLRISLLGAMSTTHGNTFGTRTIFPEFSCTGNVCTIVAPPNSHVCPPGWFQLFVLDGPTPSHSQWVRIGGDPANLASWPPFPEFNAPGPGTIYE</sequence>
<feature type="domain" description="WSC" evidence="4">
    <location>
        <begin position="921"/>
        <end position="1015"/>
    </location>
</feature>
<evidence type="ECO:0000313" key="6">
    <source>
        <dbReference type="Proteomes" id="UP000007148"/>
    </source>
</evidence>
<dbReference type="InterPro" id="IPR011043">
    <property type="entry name" value="Gal_Oxase/kelch_b-propeller"/>
</dbReference>
<dbReference type="SMART" id="SM00321">
    <property type="entry name" value="WSC"/>
    <property type="match status" value="7"/>
</dbReference>
<dbReference type="SUPFAM" id="SSF81296">
    <property type="entry name" value="E set domains"/>
    <property type="match status" value="1"/>
</dbReference>
<feature type="region of interest" description="Disordered" evidence="2">
    <location>
        <begin position="251"/>
        <end position="290"/>
    </location>
</feature>
<dbReference type="CDD" id="cd02851">
    <property type="entry name" value="E_set_GO_C"/>
    <property type="match status" value="1"/>
</dbReference>
<feature type="region of interest" description="Disordered" evidence="2">
    <location>
        <begin position="504"/>
        <end position="677"/>
    </location>
</feature>
<feature type="domain" description="WSC" evidence="4">
    <location>
        <begin position="51"/>
        <end position="143"/>
    </location>
</feature>
<protein>
    <submittedName>
        <fullName evidence="5">Related to glyoxal oxidase</fullName>
    </submittedName>
</protein>
<dbReference type="PROSITE" id="PS51212">
    <property type="entry name" value="WSC"/>
    <property type="match status" value="7"/>
</dbReference>
<feature type="domain" description="WSC" evidence="4">
    <location>
        <begin position="294"/>
        <end position="386"/>
    </location>
</feature>
<proteinExistence type="predicted"/>
<evidence type="ECO:0000256" key="3">
    <source>
        <dbReference type="SAM" id="SignalP"/>
    </source>
</evidence>
<dbReference type="SUPFAM" id="SSF50965">
    <property type="entry name" value="Galactose oxidase, central domain"/>
    <property type="match status" value="1"/>
</dbReference>
<gene>
    <name evidence="5" type="ORF">PIIN_08474</name>
</gene>
<dbReference type="EMBL" id="CAFZ01000323">
    <property type="protein sequence ID" value="CCA74522.1"/>
    <property type="molecule type" value="Genomic_DNA"/>
</dbReference>
<dbReference type="InterPro" id="IPR009880">
    <property type="entry name" value="Glyoxal_oxidase_N"/>
</dbReference>
<evidence type="ECO:0000313" key="5">
    <source>
        <dbReference type="EMBL" id="CCA74522.1"/>
    </source>
</evidence>
<dbReference type="Pfam" id="PF09118">
    <property type="entry name" value="GO-like_E_set"/>
    <property type="match status" value="1"/>
</dbReference>
<dbReference type="InterPro" id="IPR015202">
    <property type="entry name" value="GO-like_E_set"/>
</dbReference>
<name>G4TT79_SERID</name>
<dbReference type="Gene3D" id="2.60.40.10">
    <property type="entry name" value="Immunoglobulins"/>
    <property type="match status" value="1"/>
</dbReference>
<dbReference type="OMA" id="WYPSAMI"/>
<dbReference type="eggNOG" id="KOG4157">
    <property type="taxonomic scope" value="Eukaryota"/>
</dbReference>
<dbReference type="OrthoDB" id="2019572at2759"/>
<comment type="caution">
    <text evidence="5">The sequence shown here is derived from an EMBL/GenBank/DDBJ whole genome shotgun (WGS) entry which is preliminary data.</text>
</comment>
<organism evidence="5 6">
    <name type="scientific">Serendipita indica (strain DSM 11827)</name>
    <name type="common">Root endophyte fungus</name>
    <name type="synonym">Piriformospora indica</name>
    <dbReference type="NCBI Taxonomy" id="1109443"/>
    <lineage>
        <taxon>Eukaryota</taxon>
        <taxon>Fungi</taxon>
        <taxon>Dikarya</taxon>
        <taxon>Basidiomycota</taxon>
        <taxon>Agaricomycotina</taxon>
        <taxon>Agaricomycetes</taxon>
        <taxon>Sebacinales</taxon>
        <taxon>Serendipitaceae</taxon>
        <taxon>Serendipita</taxon>
    </lineage>
</organism>
<evidence type="ECO:0000256" key="2">
    <source>
        <dbReference type="SAM" id="MobiDB-lite"/>
    </source>
</evidence>
<dbReference type="Gene3D" id="2.130.10.80">
    <property type="entry name" value="Galactose oxidase/kelch, beta-propeller"/>
    <property type="match status" value="1"/>
</dbReference>
<dbReference type="Proteomes" id="UP000007148">
    <property type="component" value="Unassembled WGS sequence"/>
</dbReference>
<dbReference type="InParanoid" id="G4TT79"/>
<feature type="signal peptide" evidence="3">
    <location>
        <begin position="1"/>
        <end position="19"/>
    </location>
</feature>
<keyword evidence="6" id="KW-1185">Reference proteome</keyword>
<dbReference type="InterPro" id="IPR013783">
    <property type="entry name" value="Ig-like_fold"/>
</dbReference>
<dbReference type="PANTHER" id="PTHR32208:SF105">
    <property type="entry name" value="COPPER RADICAL OXIDASE"/>
    <property type="match status" value="1"/>
</dbReference>
<feature type="domain" description="WSC" evidence="4">
    <location>
        <begin position="404"/>
        <end position="498"/>
    </location>
</feature>
<dbReference type="InterPro" id="IPR037293">
    <property type="entry name" value="Gal_Oxidase_central_sf"/>
</dbReference>
<dbReference type="STRING" id="1109443.G4TT79"/>
<dbReference type="PANTHER" id="PTHR32208">
    <property type="entry name" value="SECRETED PROTEIN-RELATED"/>
    <property type="match status" value="1"/>
</dbReference>
<evidence type="ECO:0000256" key="1">
    <source>
        <dbReference type="ARBA" id="ARBA00022729"/>
    </source>
</evidence>
<dbReference type="Pfam" id="PF01822">
    <property type="entry name" value="WSC"/>
    <property type="match status" value="7"/>
</dbReference>